<evidence type="ECO:0000313" key="2">
    <source>
        <dbReference type="EMBL" id="MBB5337601.1"/>
    </source>
</evidence>
<dbReference type="RefSeq" id="WP_183863529.1">
    <property type="nucleotide sequence ID" value="NZ_JACHFH010000063.1"/>
</dbReference>
<feature type="domain" description="Helix-turn-helix" evidence="1">
    <location>
        <begin position="18"/>
        <end position="55"/>
    </location>
</feature>
<dbReference type="InterPro" id="IPR041657">
    <property type="entry name" value="HTH_17"/>
</dbReference>
<protein>
    <submittedName>
        <fullName evidence="2">Excisionase family DNA binding protein</fullName>
    </submittedName>
</protein>
<gene>
    <name evidence="2" type="ORF">HNR32_002763</name>
</gene>
<comment type="caution">
    <text evidence="2">The sequence shown here is derived from an EMBL/GenBank/DDBJ whole genome shotgun (WGS) entry which is preliminary data.</text>
</comment>
<organism evidence="2 3">
    <name type="scientific">Pectinatus brassicae</name>
    <dbReference type="NCBI Taxonomy" id="862415"/>
    <lineage>
        <taxon>Bacteria</taxon>
        <taxon>Bacillati</taxon>
        <taxon>Bacillota</taxon>
        <taxon>Negativicutes</taxon>
        <taxon>Selenomonadales</taxon>
        <taxon>Selenomonadaceae</taxon>
        <taxon>Pectinatus</taxon>
    </lineage>
</organism>
<dbReference type="Proteomes" id="UP000559117">
    <property type="component" value="Unassembled WGS sequence"/>
</dbReference>
<name>A0A840UIN4_9FIRM</name>
<evidence type="ECO:0000259" key="1">
    <source>
        <dbReference type="Pfam" id="PF12728"/>
    </source>
</evidence>
<dbReference type="AlphaFoldDB" id="A0A840UIN4"/>
<dbReference type="InterPro" id="IPR010093">
    <property type="entry name" value="SinI_DNA-bd"/>
</dbReference>
<dbReference type="EMBL" id="JACHFH010000063">
    <property type="protein sequence ID" value="MBB5337601.1"/>
    <property type="molecule type" value="Genomic_DNA"/>
</dbReference>
<dbReference type="Pfam" id="PF12728">
    <property type="entry name" value="HTH_17"/>
    <property type="match status" value="1"/>
</dbReference>
<sequence length="79" mass="8958">MILLNSKEVSEQIFRGAVSYQTILRLAHSGKIPYIKVGRKMFFTADTIENYLKKQLSNTTIAKNESEPNSIIPGIRKIC</sequence>
<reference evidence="2 3" key="1">
    <citation type="submission" date="2020-08" db="EMBL/GenBank/DDBJ databases">
        <title>Genomic Encyclopedia of Type Strains, Phase IV (KMG-IV): sequencing the most valuable type-strain genomes for metagenomic binning, comparative biology and taxonomic classification.</title>
        <authorList>
            <person name="Goeker M."/>
        </authorList>
    </citation>
    <scope>NUCLEOTIDE SEQUENCE [LARGE SCALE GENOMIC DNA]</scope>
    <source>
        <strain evidence="2 3">DSM 24661</strain>
    </source>
</reference>
<dbReference type="GO" id="GO:0003677">
    <property type="term" value="F:DNA binding"/>
    <property type="evidence" value="ECO:0007669"/>
    <property type="project" value="InterPro"/>
</dbReference>
<accession>A0A840UIN4</accession>
<keyword evidence="3" id="KW-1185">Reference proteome</keyword>
<dbReference type="NCBIfam" id="TIGR01764">
    <property type="entry name" value="excise"/>
    <property type="match status" value="1"/>
</dbReference>
<proteinExistence type="predicted"/>
<evidence type="ECO:0000313" key="3">
    <source>
        <dbReference type="Proteomes" id="UP000559117"/>
    </source>
</evidence>